<dbReference type="RefSeq" id="WP_181473905.1">
    <property type="nucleotide sequence ID" value="NZ_JACEFG010000005.1"/>
</dbReference>
<proteinExistence type="predicted"/>
<protein>
    <submittedName>
        <fullName evidence="1">Uncharacterized protein</fullName>
    </submittedName>
</protein>
<sequence>MATETKVDLSNLTEEDAKIIANEIVRLDAVVKDMKKKLKGYVEENGALETQHVKWDFNDSISYKWNDSEKLKEFLKNTVIDGLVADPYSLVTINKTELNKLEIDESYISSFAEKKVTKTFKSTKL</sequence>
<dbReference type="Proteomes" id="UP000571017">
    <property type="component" value="Unassembled WGS sequence"/>
</dbReference>
<reference evidence="1 2" key="1">
    <citation type="journal article" date="2004" name="Extremophiles">
        <title>Halobacillus locisalis sp. nov., a halophilic bacterium isolated from a marine solar saltern of the Yellow Sea in Korea.</title>
        <authorList>
            <person name="Yoon J.H."/>
            <person name="Kang K.H."/>
            <person name="Oh T.K."/>
            <person name="Park Y.H."/>
        </authorList>
    </citation>
    <scope>NUCLEOTIDE SEQUENCE [LARGE SCALE GENOMIC DNA]</scope>
    <source>
        <strain evidence="1 2">KCTC 3788</strain>
    </source>
</reference>
<comment type="caution">
    <text evidence="1">The sequence shown here is derived from an EMBL/GenBank/DDBJ whole genome shotgun (WGS) entry which is preliminary data.</text>
</comment>
<keyword evidence="2" id="KW-1185">Reference proteome</keyword>
<dbReference type="EMBL" id="JACEFG010000005">
    <property type="protein sequence ID" value="MBA2176844.1"/>
    <property type="molecule type" value="Genomic_DNA"/>
</dbReference>
<name>A0A838CY42_9BACI</name>
<dbReference type="AlphaFoldDB" id="A0A838CY42"/>
<gene>
    <name evidence="1" type="ORF">H0266_18350</name>
</gene>
<organism evidence="1 2">
    <name type="scientific">Halobacillus locisalis</name>
    <dbReference type="NCBI Taxonomy" id="220753"/>
    <lineage>
        <taxon>Bacteria</taxon>
        <taxon>Bacillati</taxon>
        <taxon>Bacillota</taxon>
        <taxon>Bacilli</taxon>
        <taxon>Bacillales</taxon>
        <taxon>Bacillaceae</taxon>
        <taxon>Halobacillus</taxon>
    </lineage>
</organism>
<evidence type="ECO:0000313" key="1">
    <source>
        <dbReference type="EMBL" id="MBA2176844.1"/>
    </source>
</evidence>
<evidence type="ECO:0000313" key="2">
    <source>
        <dbReference type="Proteomes" id="UP000571017"/>
    </source>
</evidence>
<accession>A0A838CY42</accession>